<dbReference type="Gene3D" id="1.10.238.160">
    <property type="match status" value="1"/>
</dbReference>
<name>A0ABR6A565_9HYPH</name>
<proteinExistence type="predicted"/>
<dbReference type="InterPro" id="IPR010260">
    <property type="entry name" value="AlpA"/>
</dbReference>
<reference evidence="1 2" key="1">
    <citation type="submission" date="2020-07" db="EMBL/GenBank/DDBJ databases">
        <authorList>
            <person name="Sun Q."/>
        </authorList>
    </citation>
    <scope>NUCLEOTIDE SEQUENCE [LARGE SCALE GENOMIC DNA]</scope>
    <source>
        <strain evidence="1 2">WYCCWR 11317</strain>
    </source>
</reference>
<dbReference type="Pfam" id="PF05930">
    <property type="entry name" value="Phage_AlpA"/>
    <property type="match status" value="1"/>
</dbReference>
<protein>
    <submittedName>
        <fullName evidence="1">AlpA family phage regulatory protein</fullName>
    </submittedName>
</protein>
<gene>
    <name evidence="1" type="ORF">HX902_09085</name>
</gene>
<dbReference type="RefSeq" id="WP_003593224.1">
    <property type="nucleotide sequence ID" value="NZ_JACGBJ010000004.1"/>
</dbReference>
<dbReference type="Proteomes" id="UP000539787">
    <property type="component" value="Unassembled WGS sequence"/>
</dbReference>
<keyword evidence="2" id="KW-1185">Reference proteome</keyword>
<evidence type="ECO:0000313" key="2">
    <source>
        <dbReference type="Proteomes" id="UP000539787"/>
    </source>
</evidence>
<sequence length="64" mass="7518">MVKLLSLEELKARGIPFSRQYIRTLIKRGEFPKPVKVGRSRNAWPETEIEAYMRSRVEQRDANA</sequence>
<evidence type="ECO:0000313" key="1">
    <source>
        <dbReference type="EMBL" id="MBA5801793.1"/>
    </source>
</evidence>
<dbReference type="EMBL" id="JACGBJ010000004">
    <property type="protein sequence ID" value="MBA5801793.1"/>
    <property type="molecule type" value="Genomic_DNA"/>
</dbReference>
<organism evidence="1 2">
    <name type="scientific">Rhizobium changzhiense</name>
    <dbReference type="NCBI Taxonomy" id="2692317"/>
    <lineage>
        <taxon>Bacteria</taxon>
        <taxon>Pseudomonadati</taxon>
        <taxon>Pseudomonadota</taxon>
        <taxon>Alphaproteobacteria</taxon>
        <taxon>Hyphomicrobiales</taxon>
        <taxon>Rhizobiaceae</taxon>
        <taxon>Rhizobium/Agrobacterium group</taxon>
        <taxon>Rhizobium</taxon>
    </lineage>
</organism>
<comment type="caution">
    <text evidence="1">The sequence shown here is derived from an EMBL/GenBank/DDBJ whole genome shotgun (WGS) entry which is preliminary data.</text>
</comment>
<accession>A0ABR6A565</accession>